<comment type="caution">
    <text evidence="2">The sequence shown here is derived from an EMBL/GenBank/DDBJ whole genome shotgun (WGS) entry which is preliminary data.</text>
</comment>
<reference evidence="2" key="2">
    <citation type="submission" date="2023-06" db="EMBL/GenBank/DDBJ databases">
        <authorList>
            <person name="Swenson N.G."/>
            <person name="Wegrzyn J.L."/>
            <person name="Mcevoy S.L."/>
        </authorList>
    </citation>
    <scope>NUCLEOTIDE SEQUENCE</scope>
    <source>
        <strain evidence="2">NS2018</strain>
        <tissue evidence="2">Leaf</tissue>
    </source>
</reference>
<dbReference type="Gene3D" id="1.10.1540.10">
    <property type="entry name" value="BEACH domain"/>
    <property type="match status" value="1"/>
</dbReference>
<evidence type="ECO:0000313" key="2">
    <source>
        <dbReference type="EMBL" id="KAK0573191.1"/>
    </source>
</evidence>
<dbReference type="PROSITE" id="PS50197">
    <property type="entry name" value="BEACH"/>
    <property type="match status" value="1"/>
</dbReference>
<dbReference type="SMART" id="SM01026">
    <property type="entry name" value="Beach"/>
    <property type="match status" value="1"/>
</dbReference>
<evidence type="ECO:0000259" key="1">
    <source>
        <dbReference type="PROSITE" id="PS50197"/>
    </source>
</evidence>
<name>A0AA39VAL2_ACESA</name>
<dbReference type="PANTHER" id="PTHR46866:SF1">
    <property type="entry name" value="GH12955P"/>
    <property type="match status" value="1"/>
</dbReference>
<sequence length="120" mass="13625">MTVRSVYEPNEYPSNMQRLYQWTPDECIPELYCDPQIFCSLHSGMTDLAVPSWAGSPEEFIKLHQGALESYRVSSQIHNWIDIIFGYKMSGQAAIAAKNVMLPSSEPTKPKSVGRHQLFT</sequence>
<dbReference type="InterPro" id="IPR000409">
    <property type="entry name" value="BEACH_dom"/>
</dbReference>
<evidence type="ECO:0000313" key="3">
    <source>
        <dbReference type="Proteomes" id="UP001168877"/>
    </source>
</evidence>
<dbReference type="SUPFAM" id="SSF81837">
    <property type="entry name" value="BEACH domain"/>
    <property type="match status" value="1"/>
</dbReference>
<protein>
    <recommendedName>
        <fullName evidence="1">BEACH domain-containing protein</fullName>
    </recommendedName>
</protein>
<keyword evidence="3" id="KW-1185">Reference proteome</keyword>
<reference evidence="2" key="1">
    <citation type="journal article" date="2022" name="Plant J.">
        <title>Strategies of tolerance reflected in two North American maple genomes.</title>
        <authorList>
            <person name="McEvoy S.L."/>
            <person name="Sezen U.U."/>
            <person name="Trouern-Trend A."/>
            <person name="McMahon S.M."/>
            <person name="Schaberg P.G."/>
            <person name="Yang J."/>
            <person name="Wegrzyn J.L."/>
            <person name="Swenson N.G."/>
        </authorList>
    </citation>
    <scope>NUCLEOTIDE SEQUENCE</scope>
    <source>
        <strain evidence="2">NS2018</strain>
    </source>
</reference>
<dbReference type="InterPro" id="IPR036372">
    <property type="entry name" value="BEACH_dom_sf"/>
</dbReference>
<proteinExistence type="predicted"/>
<dbReference type="Pfam" id="PF02138">
    <property type="entry name" value="Beach"/>
    <property type="match status" value="1"/>
</dbReference>
<feature type="domain" description="BEACH" evidence="1">
    <location>
        <begin position="1"/>
        <end position="120"/>
    </location>
</feature>
<dbReference type="AlphaFoldDB" id="A0AA39VAL2"/>
<accession>A0AA39VAL2</accession>
<organism evidence="2 3">
    <name type="scientific">Acer saccharum</name>
    <name type="common">Sugar maple</name>
    <dbReference type="NCBI Taxonomy" id="4024"/>
    <lineage>
        <taxon>Eukaryota</taxon>
        <taxon>Viridiplantae</taxon>
        <taxon>Streptophyta</taxon>
        <taxon>Embryophyta</taxon>
        <taxon>Tracheophyta</taxon>
        <taxon>Spermatophyta</taxon>
        <taxon>Magnoliopsida</taxon>
        <taxon>eudicotyledons</taxon>
        <taxon>Gunneridae</taxon>
        <taxon>Pentapetalae</taxon>
        <taxon>rosids</taxon>
        <taxon>malvids</taxon>
        <taxon>Sapindales</taxon>
        <taxon>Sapindaceae</taxon>
        <taxon>Hippocastanoideae</taxon>
        <taxon>Acereae</taxon>
        <taxon>Acer</taxon>
    </lineage>
</organism>
<dbReference type="PANTHER" id="PTHR46866">
    <property type="entry name" value="GH12955P"/>
    <property type="match status" value="1"/>
</dbReference>
<dbReference type="Proteomes" id="UP001168877">
    <property type="component" value="Unassembled WGS sequence"/>
</dbReference>
<dbReference type="EMBL" id="JAUESC010000387">
    <property type="protein sequence ID" value="KAK0573191.1"/>
    <property type="molecule type" value="Genomic_DNA"/>
</dbReference>
<gene>
    <name evidence="2" type="ORF">LWI29_004163</name>
</gene>